<evidence type="ECO:0000313" key="1">
    <source>
        <dbReference type="EMBL" id="MPM37539.1"/>
    </source>
</evidence>
<sequence length="146" mass="15479">MTATLIISLFCISVFGYYVVAGVDRFLARGGIADSPQGRANKGILVYGSPQTAAGIQKAGMKYRVIESLPIPEDGNYSALFALSEDDFGNLAVCKAARRLDPGIYMVARCGTEELRSSFVETGVTLLLSQSEPVEPLLAGIIGEGL</sequence>
<comment type="caution">
    <text evidence="1">The sequence shown here is derived from an EMBL/GenBank/DDBJ whole genome shotgun (WGS) entry which is preliminary data.</text>
</comment>
<protein>
    <recommendedName>
        <fullName evidence="2">RCK N-terminal domain-containing protein</fullName>
    </recommendedName>
</protein>
<dbReference type="AlphaFoldDB" id="A0A644ZA15"/>
<organism evidence="1">
    <name type="scientific">bioreactor metagenome</name>
    <dbReference type="NCBI Taxonomy" id="1076179"/>
    <lineage>
        <taxon>unclassified sequences</taxon>
        <taxon>metagenomes</taxon>
        <taxon>ecological metagenomes</taxon>
    </lineage>
</organism>
<reference evidence="1" key="1">
    <citation type="submission" date="2019-08" db="EMBL/GenBank/DDBJ databases">
        <authorList>
            <person name="Kucharzyk K."/>
            <person name="Murdoch R.W."/>
            <person name="Higgins S."/>
            <person name="Loffler F."/>
        </authorList>
    </citation>
    <scope>NUCLEOTIDE SEQUENCE</scope>
</reference>
<dbReference type="EMBL" id="VSSQ01007984">
    <property type="protein sequence ID" value="MPM37539.1"/>
    <property type="molecule type" value="Genomic_DNA"/>
</dbReference>
<proteinExistence type="predicted"/>
<gene>
    <name evidence="1" type="ORF">SDC9_84157</name>
</gene>
<evidence type="ECO:0008006" key="2">
    <source>
        <dbReference type="Google" id="ProtNLM"/>
    </source>
</evidence>
<name>A0A644ZA15_9ZZZZ</name>
<dbReference type="Gene3D" id="3.40.50.720">
    <property type="entry name" value="NAD(P)-binding Rossmann-like Domain"/>
    <property type="match status" value="1"/>
</dbReference>
<accession>A0A644ZA15</accession>